<dbReference type="InterPro" id="IPR001293">
    <property type="entry name" value="Znf_TRAF"/>
</dbReference>
<feature type="repeat" description="WD" evidence="6">
    <location>
        <begin position="406"/>
        <end position="453"/>
    </location>
</feature>
<dbReference type="InterPro" id="IPR036322">
    <property type="entry name" value="WD40_repeat_dom_sf"/>
</dbReference>
<evidence type="ECO:0000256" key="5">
    <source>
        <dbReference type="ARBA" id="ARBA00022833"/>
    </source>
</evidence>
<dbReference type="PROSITE" id="PS50294">
    <property type="entry name" value="WD_REPEATS_REGION"/>
    <property type="match status" value="4"/>
</dbReference>
<feature type="repeat" description="WD" evidence="6">
    <location>
        <begin position="530"/>
        <end position="556"/>
    </location>
</feature>
<feature type="domain" description="TRAF-type" evidence="8">
    <location>
        <begin position="141"/>
        <end position="177"/>
    </location>
</feature>
<protein>
    <submittedName>
        <fullName evidence="9">G-protein beta WD-40 repeats containing protein</fullName>
    </submittedName>
</protein>
<dbReference type="Pfam" id="PF02176">
    <property type="entry name" value="zf-TRAF"/>
    <property type="match status" value="1"/>
</dbReference>
<evidence type="ECO:0000259" key="8">
    <source>
        <dbReference type="Pfam" id="PF02176"/>
    </source>
</evidence>
<keyword evidence="1 6" id="KW-0853">WD repeat</keyword>
<keyword evidence="3" id="KW-0677">Repeat</keyword>
<organism evidence="9 10">
    <name type="scientific">Reticulomyxa filosa</name>
    <dbReference type="NCBI Taxonomy" id="46433"/>
    <lineage>
        <taxon>Eukaryota</taxon>
        <taxon>Sar</taxon>
        <taxon>Rhizaria</taxon>
        <taxon>Retaria</taxon>
        <taxon>Foraminifera</taxon>
        <taxon>Monothalamids</taxon>
        <taxon>Reticulomyxidae</taxon>
        <taxon>Reticulomyxa</taxon>
    </lineage>
</organism>
<gene>
    <name evidence="9" type="ORF">RFI_29693</name>
</gene>
<evidence type="ECO:0000313" key="10">
    <source>
        <dbReference type="Proteomes" id="UP000023152"/>
    </source>
</evidence>
<reference evidence="9 10" key="1">
    <citation type="journal article" date="2013" name="Curr. Biol.">
        <title>The Genome of the Foraminiferan Reticulomyxa filosa.</title>
        <authorList>
            <person name="Glockner G."/>
            <person name="Hulsmann N."/>
            <person name="Schleicher M."/>
            <person name="Noegel A.A."/>
            <person name="Eichinger L."/>
            <person name="Gallinger C."/>
            <person name="Pawlowski J."/>
            <person name="Sierra R."/>
            <person name="Euteneuer U."/>
            <person name="Pillet L."/>
            <person name="Moustafa A."/>
            <person name="Platzer M."/>
            <person name="Groth M."/>
            <person name="Szafranski K."/>
            <person name="Schliwa M."/>
        </authorList>
    </citation>
    <scope>NUCLEOTIDE SEQUENCE [LARGE SCALE GENOMIC DNA]</scope>
</reference>
<dbReference type="Proteomes" id="UP000023152">
    <property type="component" value="Unassembled WGS sequence"/>
</dbReference>
<dbReference type="PANTHER" id="PTHR19848:SF8">
    <property type="entry name" value="F-BOX AND WD REPEAT DOMAIN CONTAINING 7"/>
    <property type="match status" value="1"/>
</dbReference>
<dbReference type="Gene3D" id="2.130.10.10">
    <property type="entry name" value="YVTN repeat-like/Quinoprotein amine dehydrogenase"/>
    <property type="match status" value="2"/>
</dbReference>
<sequence length="707" mass="81475">MSRKENQKIKKEDTTDPFFPERSQCFSKNWILQSNNHTQISELICLICGQIANNPIEISCTEHQELEGAFLVGEECLKRFLNSNPNSCPVRSHNHCQYAKSRLAQRYIGELDVICPLQFTQDSQQVSNGKGIKCNFSGKLKDLDDHLNSSCSLQFSKCWFQPFGCDHTCNKSELQQHLISKMQFHFDLVINPCLLFFFFFFEMKLKISKQWEKQKEAIQLNSQHEKLKLEMQSQKKKDEENLTFLKENLNLKKDSKTEAKKKQTQENGNQQMNENTQTYSQIIQSKESQLLQKEIEMKEIQKKHKQEIIKLQADMEAKLMEKKNASQLCNANKNEEQNECNNRSSSTVNFDWFYSAKTLKTFTRHSSIVWSIDYSSLDGGEFLCSGSKDKTIRVWDFAGNGQLKLFDGHSDHVYCVKFSPYHYHNYRCLVVCSASTDRTIRFWDFDTSEAFRVLKEHTNSVYCIQFSSFTGGRYLCSGSNDACIRLWDVETDQLAHVFKGHTNTVRCVEFSPLHNVKNRTSNSIGIIGGNGYTICSGSWDNTIRLWDVETSKEIAVFEGHENVVRCVKYSRNEIASDGSGNIILSGSEDKTVRLWDIRSKREIHMFRGHTNYVNCVDNLPIVNNGIGNANIICSGSWDNTIRFWDIRSGRELHMIKGGGDDGGIYCFLFSSAVNKLDAKNKTNESNKHFCLHYINDNKTRKNKLDVN</sequence>
<keyword evidence="10" id="KW-1185">Reference proteome</keyword>
<proteinExistence type="predicted"/>
<evidence type="ECO:0000256" key="3">
    <source>
        <dbReference type="ARBA" id="ARBA00022737"/>
    </source>
</evidence>
<dbReference type="EMBL" id="ASPP01025858">
    <property type="protein sequence ID" value="ETO07694.1"/>
    <property type="molecule type" value="Genomic_DNA"/>
</dbReference>
<dbReference type="GO" id="GO:0008270">
    <property type="term" value="F:zinc ion binding"/>
    <property type="evidence" value="ECO:0007669"/>
    <property type="project" value="UniProtKB-KW"/>
</dbReference>
<dbReference type="Gene3D" id="3.30.40.10">
    <property type="entry name" value="Zinc/RING finger domain, C3HC4 (zinc finger)"/>
    <property type="match status" value="1"/>
</dbReference>
<comment type="caution">
    <text evidence="9">The sequence shown here is derived from an EMBL/GenBank/DDBJ whole genome shotgun (WGS) entry which is preliminary data.</text>
</comment>
<dbReference type="InterPro" id="IPR020472">
    <property type="entry name" value="WD40_PAC1"/>
</dbReference>
<keyword evidence="5" id="KW-0862">Zinc</keyword>
<dbReference type="PROSITE" id="PS00678">
    <property type="entry name" value="WD_REPEATS_1"/>
    <property type="match status" value="5"/>
</dbReference>
<feature type="compositionally biased region" description="Basic and acidic residues" evidence="7">
    <location>
        <begin position="255"/>
        <end position="264"/>
    </location>
</feature>
<keyword evidence="4" id="KW-0863">Zinc-finger</keyword>
<feature type="repeat" description="WD" evidence="6">
    <location>
        <begin position="362"/>
        <end position="405"/>
    </location>
</feature>
<feature type="repeat" description="WD" evidence="6">
    <location>
        <begin position="557"/>
        <end position="605"/>
    </location>
</feature>
<dbReference type="InterPro" id="IPR013083">
    <property type="entry name" value="Znf_RING/FYVE/PHD"/>
</dbReference>
<dbReference type="Pfam" id="PF00400">
    <property type="entry name" value="WD40"/>
    <property type="match status" value="6"/>
</dbReference>
<dbReference type="PROSITE" id="PS50082">
    <property type="entry name" value="WD_REPEATS_2"/>
    <property type="match status" value="6"/>
</dbReference>
<dbReference type="AlphaFoldDB" id="X6M1C7"/>
<evidence type="ECO:0000256" key="4">
    <source>
        <dbReference type="ARBA" id="ARBA00022771"/>
    </source>
</evidence>
<dbReference type="SUPFAM" id="SSF50978">
    <property type="entry name" value="WD40 repeat-like"/>
    <property type="match status" value="1"/>
</dbReference>
<evidence type="ECO:0000256" key="1">
    <source>
        <dbReference type="ARBA" id="ARBA00022574"/>
    </source>
</evidence>
<evidence type="ECO:0000256" key="2">
    <source>
        <dbReference type="ARBA" id="ARBA00022723"/>
    </source>
</evidence>
<evidence type="ECO:0000256" key="7">
    <source>
        <dbReference type="SAM" id="MobiDB-lite"/>
    </source>
</evidence>
<accession>X6M1C7</accession>
<feature type="repeat" description="WD" evidence="6">
    <location>
        <begin position="606"/>
        <end position="654"/>
    </location>
</feature>
<feature type="compositionally biased region" description="Polar residues" evidence="7">
    <location>
        <begin position="265"/>
        <end position="274"/>
    </location>
</feature>
<dbReference type="InterPro" id="IPR001680">
    <property type="entry name" value="WD40_rpt"/>
</dbReference>
<dbReference type="PANTHER" id="PTHR19848">
    <property type="entry name" value="WD40 REPEAT PROTEIN"/>
    <property type="match status" value="1"/>
</dbReference>
<evidence type="ECO:0000256" key="6">
    <source>
        <dbReference type="PROSITE-ProRule" id="PRU00221"/>
    </source>
</evidence>
<feature type="region of interest" description="Disordered" evidence="7">
    <location>
        <begin position="255"/>
        <end position="274"/>
    </location>
</feature>
<dbReference type="CDD" id="cd00200">
    <property type="entry name" value="WD40"/>
    <property type="match status" value="1"/>
</dbReference>
<dbReference type="InterPro" id="IPR015943">
    <property type="entry name" value="WD40/YVTN_repeat-like_dom_sf"/>
</dbReference>
<name>X6M1C7_RETFI</name>
<dbReference type="SMART" id="SM00320">
    <property type="entry name" value="WD40"/>
    <property type="match status" value="6"/>
</dbReference>
<evidence type="ECO:0000313" key="9">
    <source>
        <dbReference type="EMBL" id="ETO07694.1"/>
    </source>
</evidence>
<feature type="repeat" description="WD" evidence="6">
    <location>
        <begin position="454"/>
        <end position="497"/>
    </location>
</feature>
<keyword evidence="2" id="KW-0479">Metal-binding</keyword>
<dbReference type="PRINTS" id="PR00320">
    <property type="entry name" value="GPROTEINBRPT"/>
</dbReference>
<dbReference type="InterPro" id="IPR019775">
    <property type="entry name" value="WD40_repeat_CS"/>
</dbReference>
<dbReference type="OrthoDB" id="2096344at2759"/>